<evidence type="ECO:0000313" key="8">
    <source>
        <dbReference type="EMBL" id="KAG8387436.1"/>
    </source>
</evidence>
<feature type="transmembrane region" description="Helical" evidence="7">
    <location>
        <begin position="39"/>
        <end position="60"/>
    </location>
</feature>
<dbReference type="Gene3D" id="1.20.1250.20">
    <property type="entry name" value="MFS general substrate transporter like domains"/>
    <property type="match status" value="1"/>
</dbReference>
<feature type="transmembrane region" description="Helical" evidence="7">
    <location>
        <begin position="433"/>
        <end position="455"/>
    </location>
</feature>
<evidence type="ECO:0000256" key="4">
    <source>
        <dbReference type="ARBA" id="ARBA00022989"/>
    </source>
</evidence>
<protein>
    <submittedName>
        <fullName evidence="8">Uncharacterized protein</fullName>
    </submittedName>
</protein>
<dbReference type="AlphaFoldDB" id="A0AAV6Y3H4"/>
<evidence type="ECO:0000313" key="9">
    <source>
        <dbReference type="Proteomes" id="UP000826271"/>
    </source>
</evidence>
<dbReference type="InterPro" id="IPR036259">
    <property type="entry name" value="MFS_trans_sf"/>
</dbReference>
<evidence type="ECO:0000256" key="5">
    <source>
        <dbReference type="ARBA" id="ARBA00023136"/>
    </source>
</evidence>
<proteinExistence type="inferred from homology"/>
<keyword evidence="9" id="KW-1185">Reference proteome</keyword>
<evidence type="ECO:0000256" key="7">
    <source>
        <dbReference type="SAM" id="Phobius"/>
    </source>
</evidence>
<comment type="caution">
    <text evidence="8">The sequence shown here is derived from an EMBL/GenBank/DDBJ whole genome shotgun (WGS) entry which is preliminary data.</text>
</comment>
<accession>A0AAV6Y3H4</accession>
<organism evidence="8 9">
    <name type="scientific">Buddleja alternifolia</name>
    <dbReference type="NCBI Taxonomy" id="168488"/>
    <lineage>
        <taxon>Eukaryota</taxon>
        <taxon>Viridiplantae</taxon>
        <taxon>Streptophyta</taxon>
        <taxon>Embryophyta</taxon>
        <taxon>Tracheophyta</taxon>
        <taxon>Spermatophyta</taxon>
        <taxon>Magnoliopsida</taxon>
        <taxon>eudicotyledons</taxon>
        <taxon>Gunneridae</taxon>
        <taxon>Pentapetalae</taxon>
        <taxon>asterids</taxon>
        <taxon>lamiids</taxon>
        <taxon>Lamiales</taxon>
        <taxon>Scrophulariaceae</taxon>
        <taxon>Buddlejeae</taxon>
        <taxon>Buddleja</taxon>
    </lineage>
</organism>
<feature type="transmembrane region" description="Helical" evidence="7">
    <location>
        <begin position="250"/>
        <end position="272"/>
    </location>
</feature>
<feature type="transmembrane region" description="Helical" evidence="7">
    <location>
        <begin position="119"/>
        <end position="136"/>
    </location>
</feature>
<dbReference type="PANTHER" id="PTHR11654">
    <property type="entry name" value="OLIGOPEPTIDE TRANSPORTER-RELATED"/>
    <property type="match status" value="1"/>
</dbReference>
<feature type="transmembrane region" description="Helical" evidence="7">
    <location>
        <begin position="287"/>
        <end position="305"/>
    </location>
</feature>
<reference evidence="8" key="1">
    <citation type="submission" date="2019-10" db="EMBL/GenBank/DDBJ databases">
        <authorList>
            <person name="Zhang R."/>
            <person name="Pan Y."/>
            <person name="Wang J."/>
            <person name="Ma R."/>
            <person name="Yu S."/>
        </authorList>
    </citation>
    <scope>NUCLEOTIDE SEQUENCE</scope>
    <source>
        <strain evidence="8">LA-IB0</strain>
        <tissue evidence="8">Leaf</tissue>
    </source>
</reference>
<dbReference type="Proteomes" id="UP000826271">
    <property type="component" value="Unassembled WGS sequence"/>
</dbReference>
<evidence type="ECO:0000256" key="6">
    <source>
        <dbReference type="ARBA" id="ARBA00044504"/>
    </source>
</evidence>
<feature type="transmembrane region" description="Helical" evidence="7">
    <location>
        <begin position="401"/>
        <end position="421"/>
    </location>
</feature>
<keyword evidence="4 7" id="KW-1133">Transmembrane helix</keyword>
<dbReference type="SUPFAM" id="SSF103473">
    <property type="entry name" value="MFS general substrate transporter"/>
    <property type="match status" value="1"/>
</dbReference>
<dbReference type="GO" id="GO:0016020">
    <property type="term" value="C:membrane"/>
    <property type="evidence" value="ECO:0007669"/>
    <property type="project" value="UniProtKB-SubCell"/>
</dbReference>
<dbReference type="Pfam" id="PF00854">
    <property type="entry name" value="PTR2"/>
    <property type="match status" value="1"/>
</dbReference>
<dbReference type="GO" id="GO:0022857">
    <property type="term" value="F:transmembrane transporter activity"/>
    <property type="evidence" value="ECO:0007669"/>
    <property type="project" value="InterPro"/>
</dbReference>
<evidence type="ECO:0000256" key="3">
    <source>
        <dbReference type="ARBA" id="ARBA00022692"/>
    </source>
</evidence>
<feature type="transmembrane region" description="Helical" evidence="7">
    <location>
        <begin position="142"/>
        <end position="160"/>
    </location>
</feature>
<dbReference type="EMBL" id="WHWC01000002">
    <property type="protein sequence ID" value="KAG8387436.1"/>
    <property type="molecule type" value="Genomic_DNA"/>
</dbReference>
<feature type="transmembrane region" description="Helical" evidence="7">
    <location>
        <begin position="317"/>
        <end position="341"/>
    </location>
</feature>
<evidence type="ECO:0000256" key="1">
    <source>
        <dbReference type="ARBA" id="ARBA00004141"/>
    </source>
</evidence>
<feature type="transmembrane region" description="Helical" evidence="7">
    <location>
        <begin position="12"/>
        <end position="32"/>
    </location>
</feature>
<evidence type="ECO:0000256" key="2">
    <source>
        <dbReference type="ARBA" id="ARBA00005982"/>
    </source>
</evidence>
<comment type="subcellular location">
    <subcellularLocation>
        <location evidence="1">Membrane</location>
        <topology evidence="1">Multi-pass membrane protein</topology>
    </subcellularLocation>
</comment>
<dbReference type="InterPro" id="IPR000109">
    <property type="entry name" value="POT_fam"/>
</dbReference>
<name>A0AAV6Y3H4_9LAMI</name>
<keyword evidence="5 7" id="KW-0472">Membrane</keyword>
<keyword evidence="3 7" id="KW-0812">Transmembrane</keyword>
<sequence>MWKHPNLPKAAIVVNLSEGTSAVLQIFCAVVADAYLGRFTVVVSAAITYTIGLLLCSLAARGKAFLALRIFYTALTILTLAQSALKISLKTFLGDQILARSDQPSTEEEKERAEGRSNFWWNFAATLAGIVFGVLPVDSFQLLTFASAILMAVAFVWFLLGTKFYYCIEPTGSPLISNVPPVICAAIIKRNVAYPRTSDQLFQNTNNLVQVLPHVSWLRWLDKAAVVQQENSTNLCTVKQVKGVKFLLKVLPIWTTFIIFSVVAACGSTFFLEEAYHYQSDDQGTRFQYFILLQSLARFVSDFLLNMCKWKNVQKVMLVRIGIGMICSVLCCITACVNAAYWLHLVNLYDEPASYMSVYRLIPQFILLGLMEGLSQRGLEKFFDSQVSDSISRYGPPFGELMMGVGKFMSVVCILIFHGWINNDISSSHLDKYYAVLAAFSFINLLIYSYAAYWYGDDRFFEEEDDIESYVMNVGQDIAELLVGLEEVHTKSGGRDVNEDIAEPLIGLEEVHAQLGGLNVDEVIVEPLIGRSLSNKVHYNSSQLSTAFQRKTRSFR</sequence>
<comment type="similarity">
    <text evidence="6">Belongs to the major facilitator superfamily. Phosphate:H(+) symporter (TC 2.A.1.9) family.</text>
</comment>
<gene>
    <name evidence="8" type="ORF">BUALT_Bualt02G0021200</name>
</gene>
<feature type="transmembrane region" description="Helical" evidence="7">
    <location>
        <begin position="66"/>
        <end position="85"/>
    </location>
</feature>
<comment type="similarity">
    <text evidence="2">Belongs to the major facilitator superfamily. Proton-dependent oligopeptide transporter (POT/PTR) (TC 2.A.17) family.</text>
</comment>